<evidence type="ECO:0000256" key="3">
    <source>
        <dbReference type="ARBA" id="ARBA00022679"/>
    </source>
</evidence>
<evidence type="ECO:0000259" key="6">
    <source>
        <dbReference type="Pfam" id="PF13508"/>
    </source>
</evidence>
<sequence>MGALEFSEPRILQPQDDVSGFCCGTEFIDQWLATHGLTAKEHGTAVVYGTFISPSDGKQELAGFCSLSSYAVARSRAKGWLARNTPASIPVILLGMLGVDARYQGCGLGRDLLLDAAKRSKAIAEQLGAKALVVDPYDESARSFYERYGFRDLGDTGSMFAKL</sequence>
<gene>
    <name evidence="7" type="ORF">C811_01617</name>
</gene>
<dbReference type="InterPro" id="IPR000182">
    <property type="entry name" value="GNAT_dom"/>
</dbReference>
<dbReference type="Pfam" id="PF13508">
    <property type="entry name" value="Acetyltransf_7"/>
    <property type="match status" value="1"/>
</dbReference>
<evidence type="ECO:0000256" key="2">
    <source>
        <dbReference type="ARBA" id="ARBA00022649"/>
    </source>
</evidence>
<dbReference type="SUPFAM" id="SSF55729">
    <property type="entry name" value="Acyl-CoA N-acyltransferases (Nat)"/>
    <property type="match status" value="1"/>
</dbReference>
<feature type="domain" description="N-acetyltransferase" evidence="6">
    <location>
        <begin position="75"/>
        <end position="151"/>
    </location>
</feature>
<dbReference type="Gene3D" id="3.40.630.30">
    <property type="match status" value="1"/>
</dbReference>
<dbReference type="STRING" id="1235794.C811_01617"/>
<comment type="catalytic activity">
    <reaction evidence="5">
        <text>glycyl-tRNA(Gly) + acetyl-CoA = N-acetylglycyl-tRNA(Gly) + CoA + H(+)</text>
        <dbReference type="Rhea" id="RHEA:81867"/>
        <dbReference type="Rhea" id="RHEA-COMP:9683"/>
        <dbReference type="Rhea" id="RHEA-COMP:19766"/>
        <dbReference type="ChEBI" id="CHEBI:15378"/>
        <dbReference type="ChEBI" id="CHEBI:57287"/>
        <dbReference type="ChEBI" id="CHEBI:57288"/>
        <dbReference type="ChEBI" id="CHEBI:78522"/>
        <dbReference type="ChEBI" id="CHEBI:232036"/>
    </reaction>
</comment>
<dbReference type="CDD" id="cd04301">
    <property type="entry name" value="NAT_SF"/>
    <property type="match status" value="1"/>
</dbReference>
<organism evidence="7 8">
    <name type="scientific">Adlercreutzia caecimuris B7</name>
    <dbReference type="NCBI Taxonomy" id="1235794"/>
    <lineage>
        <taxon>Bacteria</taxon>
        <taxon>Bacillati</taxon>
        <taxon>Actinomycetota</taxon>
        <taxon>Coriobacteriia</taxon>
        <taxon>Eggerthellales</taxon>
        <taxon>Eggerthellaceae</taxon>
        <taxon>Adlercreutzia</taxon>
    </lineage>
</organism>
<dbReference type="GeneID" id="82191074"/>
<keyword evidence="8" id="KW-1185">Reference proteome</keyword>
<dbReference type="Proteomes" id="UP000014204">
    <property type="component" value="Unassembled WGS sequence"/>
</dbReference>
<protein>
    <recommendedName>
        <fullName evidence="6">N-acetyltransferase domain-containing protein</fullName>
    </recommendedName>
</protein>
<keyword evidence="2" id="KW-1277">Toxin-antitoxin system</keyword>
<evidence type="ECO:0000256" key="1">
    <source>
        <dbReference type="ARBA" id="ARBA00022491"/>
    </source>
</evidence>
<keyword evidence="4" id="KW-0012">Acyltransferase</keyword>
<dbReference type="PANTHER" id="PTHR36449">
    <property type="entry name" value="ACETYLTRANSFERASE-RELATED"/>
    <property type="match status" value="1"/>
</dbReference>
<keyword evidence="1" id="KW-0678">Repressor</keyword>
<dbReference type="AlphaFoldDB" id="R9KY25"/>
<evidence type="ECO:0000256" key="5">
    <source>
        <dbReference type="ARBA" id="ARBA00049880"/>
    </source>
</evidence>
<evidence type="ECO:0000256" key="4">
    <source>
        <dbReference type="ARBA" id="ARBA00023315"/>
    </source>
</evidence>
<evidence type="ECO:0000313" key="7">
    <source>
        <dbReference type="EMBL" id="EOS51198.1"/>
    </source>
</evidence>
<dbReference type="InterPro" id="IPR016181">
    <property type="entry name" value="Acyl_CoA_acyltransferase"/>
</dbReference>
<dbReference type="GO" id="GO:0016747">
    <property type="term" value="F:acyltransferase activity, transferring groups other than amino-acyl groups"/>
    <property type="evidence" value="ECO:0007669"/>
    <property type="project" value="InterPro"/>
</dbReference>
<dbReference type="eggNOG" id="COG3153">
    <property type="taxonomic scope" value="Bacteria"/>
</dbReference>
<keyword evidence="3" id="KW-0808">Transferase</keyword>
<dbReference type="RefSeq" id="WP_016309815.1">
    <property type="nucleotide sequence ID" value="NZ_KE159646.1"/>
</dbReference>
<dbReference type="HOGENOM" id="CLU_101288_0_0_11"/>
<dbReference type="OrthoDB" id="9799147at2"/>
<dbReference type="EMBL" id="ASSY01000008">
    <property type="protein sequence ID" value="EOS51198.1"/>
    <property type="molecule type" value="Genomic_DNA"/>
</dbReference>
<comment type="caution">
    <text evidence="7">The sequence shown here is derived from an EMBL/GenBank/DDBJ whole genome shotgun (WGS) entry which is preliminary data.</text>
</comment>
<name>R9KY25_9ACTN</name>
<dbReference type="PANTHER" id="PTHR36449:SF1">
    <property type="entry name" value="ACETYLTRANSFERASE"/>
    <property type="match status" value="1"/>
</dbReference>
<accession>R9KY25</accession>
<proteinExistence type="predicted"/>
<evidence type="ECO:0000313" key="8">
    <source>
        <dbReference type="Proteomes" id="UP000014204"/>
    </source>
</evidence>
<reference evidence="7 8" key="1">
    <citation type="submission" date="2013-04" db="EMBL/GenBank/DDBJ databases">
        <title>The Genome Sequence of Enterorhabdus caecimuris B7.</title>
        <authorList>
            <consortium name="The Broad Institute Genomics Platform"/>
            <consortium name="The Broad Institute Genome Sequencing Center for Infectious Disease"/>
            <person name="Earl A."/>
            <person name="Xavier R."/>
            <person name="Elson C."/>
            <person name="Duck W."/>
            <person name="Walker B."/>
            <person name="Young S."/>
            <person name="Zeng Q."/>
            <person name="Gargeya S."/>
            <person name="Fitzgerald M."/>
            <person name="Haas B."/>
            <person name="Abouelleil A."/>
            <person name="Allen A.W."/>
            <person name="Alvarado L."/>
            <person name="Arachchi H.M."/>
            <person name="Berlin A.M."/>
            <person name="Chapman S.B."/>
            <person name="Gainer-Dewar J."/>
            <person name="Goldberg J."/>
            <person name="Griggs A."/>
            <person name="Gujja S."/>
            <person name="Hansen M."/>
            <person name="Howarth C."/>
            <person name="Imamovic A."/>
            <person name="Ireland A."/>
            <person name="Larimer J."/>
            <person name="McCowan C."/>
            <person name="Murphy C."/>
            <person name="Pearson M."/>
            <person name="Poon T.W."/>
            <person name="Priest M."/>
            <person name="Roberts A."/>
            <person name="Saif S."/>
            <person name="Shea T."/>
            <person name="Sisk P."/>
            <person name="Sykes S."/>
            <person name="Wortman J."/>
            <person name="Nusbaum C."/>
            <person name="Birren B."/>
        </authorList>
    </citation>
    <scope>NUCLEOTIDE SEQUENCE [LARGE SCALE GENOMIC DNA]</scope>
    <source>
        <strain evidence="7 8">B7</strain>
    </source>
</reference>